<evidence type="ECO:0000256" key="1">
    <source>
        <dbReference type="ARBA" id="ARBA00001643"/>
    </source>
</evidence>
<evidence type="ECO:0000256" key="11">
    <source>
        <dbReference type="PIRSR" id="PIRSR015852-1"/>
    </source>
</evidence>
<evidence type="ECO:0000256" key="6">
    <source>
        <dbReference type="ARBA" id="ARBA00022603"/>
    </source>
</evidence>
<keyword evidence="8 11" id="KW-0949">S-adenosyl-L-methionine</keyword>
<evidence type="ECO:0000256" key="8">
    <source>
        <dbReference type="ARBA" id="ARBA00022691"/>
    </source>
</evidence>
<dbReference type="EMBL" id="JF431003">
    <property type="protein sequence ID" value="AEA35377.1"/>
    <property type="molecule type" value="Genomic_DNA"/>
</dbReference>
<feature type="binding site" evidence="11">
    <location>
        <begin position="102"/>
        <end position="108"/>
    </location>
    <ligand>
        <name>S-adenosyl-L-methionine</name>
        <dbReference type="ChEBI" id="CHEBI:59789"/>
    </ligand>
</feature>
<dbReference type="AlphaFoldDB" id="A0A059P1C3"/>
<feature type="binding site" evidence="11">
    <location>
        <position position="207"/>
    </location>
    <ligand>
        <name>S-adenosyl-L-methionine</name>
        <dbReference type="ChEBI" id="CHEBI:59789"/>
    </ligand>
</feature>
<accession>A0A059P1C3</accession>
<evidence type="ECO:0000256" key="10">
    <source>
        <dbReference type="ARBA" id="ARBA00033062"/>
    </source>
</evidence>
<feature type="binding site" evidence="11">
    <location>
        <position position="156"/>
    </location>
    <ligand>
        <name>S-adenosyl-L-methionine</name>
        <dbReference type="ChEBI" id="CHEBI:59789"/>
    </ligand>
</feature>
<evidence type="ECO:0000256" key="3">
    <source>
        <dbReference type="ARBA" id="ARBA00012300"/>
    </source>
</evidence>
<feature type="binding site" evidence="11">
    <location>
        <position position="133"/>
    </location>
    <ligand>
        <name>S-adenosyl-L-methionine</name>
        <dbReference type="ChEBI" id="CHEBI:59789"/>
    </ligand>
</feature>
<evidence type="ECO:0000313" key="12">
    <source>
        <dbReference type="EMBL" id="AEA35377.1"/>
    </source>
</evidence>
<dbReference type="Pfam" id="PF07091">
    <property type="entry name" value="FmrO"/>
    <property type="match status" value="1"/>
</dbReference>
<dbReference type="PIRSF" id="PIRSF015852">
    <property type="entry name" value="RRNA_mtase_Grm"/>
    <property type="match status" value="1"/>
</dbReference>
<sequence>MTTSTGDDRIDQIQQAITKSRRYQTVAPATVRRLARAALVASRGDVPDAVKRTKRGLHEIYGAFLPPSAPNYTALLRHLDAAVEAGDDEAVRSSLSRAMSVHMSTRERLPHLDEFYREIFRHVPRPNTLRDLACGLNPLAVPWMGLSDETVYVASDIDARLMDFVGAALTRLGVAYRTSVVDLLEARLDEPADVTLLLKTLPCLETQQRGSGWEVIDIVNSPIIVVTFPTKSLGQRSKGMFQNYSQSFESQASERSCRIQRLEIGNELIYVIHK</sequence>
<comment type="catalytic activity">
    <reaction evidence="1">
        <text>guanosine(1405) in 16S rRNA + S-adenosyl-L-methionine = N(7)-methylguanosine(1405) in 16S rRNA + S-adenosyl-L-homocysteine</text>
        <dbReference type="Rhea" id="RHEA:42772"/>
        <dbReference type="Rhea" id="RHEA-COMP:10225"/>
        <dbReference type="Rhea" id="RHEA-COMP:10226"/>
        <dbReference type="ChEBI" id="CHEBI:57856"/>
        <dbReference type="ChEBI" id="CHEBI:59789"/>
        <dbReference type="ChEBI" id="CHEBI:74269"/>
        <dbReference type="ChEBI" id="CHEBI:74480"/>
        <dbReference type="EC" id="2.1.1.179"/>
    </reaction>
</comment>
<reference evidence="12" key="1">
    <citation type="submission" date="2011-02" db="EMBL/GenBank/DDBJ databases">
        <authorList>
            <person name="Hong W."/>
            <person name="Zhang G."/>
            <person name="Lin Y."/>
            <person name="Rao Y."/>
        </authorList>
    </citation>
    <scope>NUCLEOTIDE SEQUENCE</scope>
    <source>
        <strain evidence="12">HP</strain>
    </source>
</reference>
<evidence type="ECO:0000256" key="7">
    <source>
        <dbReference type="ARBA" id="ARBA00022679"/>
    </source>
</evidence>
<name>A0A059P1C3_9ACTN</name>
<feature type="binding site" evidence="11">
    <location>
        <position position="198"/>
    </location>
    <ligand>
        <name>S-adenosyl-L-methionine</name>
        <dbReference type="ChEBI" id="CHEBI:59789"/>
    </ligand>
</feature>
<organism evidence="12">
    <name type="scientific">Micromonospora inyonensis</name>
    <dbReference type="NCBI Taxonomy" id="47866"/>
    <lineage>
        <taxon>Bacteria</taxon>
        <taxon>Bacillati</taxon>
        <taxon>Actinomycetota</taxon>
        <taxon>Actinomycetes</taxon>
        <taxon>Micromonosporales</taxon>
        <taxon>Micromonosporaceae</taxon>
        <taxon>Micromonospora</taxon>
    </lineage>
</organism>
<proteinExistence type="inferred from homology"/>
<evidence type="ECO:0000256" key="2">
    <source>
        <dbReference type="ARBA" id="ARBA00005487"/>
    </source>
</evidence>
<dbReference type="InterPro" id="IPR025981">
    <property type="entry name" value="rRNA_MeTrfase"/>
</dbReference>
<keyword evidence="6" id="KW-0489">Methyltransferase</keyword>
<protein>
    <recommendedName>
        <fullName evidence="4">16S rRNA (guanine(1405)-N(7))-methyltransferase</fullName>
        <ecNumber evidence="3">2.1.1.179</ecNumber>
    </recommendedName>
    <alternativeName>
        <fullName evidence="10">16S rRNA m7G1405 methyltransferase</fullName>
    </alternativeName>
</protein>
<dbReference type="Gene3D" id="3.40.50.150">
    <property type="entry name" value="Vaccinia Virus protein VP39"/>
    <property type="match status" value="1"/>
</dbReference>
<evidence type="ECO:0000256" key="4">
    <source>
        <dbReference type="ARBA" id="ARBA00015154"/>
    </source>
</evidence>
<evidence type="ECO:0000256" key="9">
    <source>
        <dbReference type="ARBA" id="ARBA00023251"/>
    </source>
</evidence>
<comment type="similarity">
    <text evidence="2">Belongs to the methyltransferase superfamily. Aminoglycoside resistance family.</text>
</comment>
<dbReference type="EC" id="2.1.1.179" evidence="3"/>
<feature type="binding site" evidence="11">
    <location>
        <begin position="182"/>
        <end position="183"/>
    </location>
    <ligand>
        <name>S-adenosyl-L-methionine</name>
        <dbReference type="ChEBI" id="CHEBI:59789"/>
    </ligand>
</feature>
<keyword evidence="5" id="KW-0698">rRNA processing</keyword>
<dbReference type="InterPro" id="IPR029063">
    <property type="entry name" value="SAM-dependent_MTases_sf"/>
</dbReference>
<keyword evidence="7" id="KW-0808">Transferase</keyword>
<dbReference type="Gene3D" id="1.10.8.10">
    <property type="entry name" value="DNA helicase RuvA subunit, C-terminal domain"/>
    <property type="match status" value="1"/>
</dbReference>
<dbReference type="GO" id="GO:0008649">
    <property type="term" value="F:rRNA methyltransferase activity"/>
    <property type="evidence" value="ECO:0007669"/>
    <property type="project" value="InterPro"/>
</dbReference>
<keyword evidence="9" id="KW-0046">Antibiotic resistance</keyword>
<dbReference type="GO" id="GO:0046677">
    <property type="term" value="P:response to antibiotic"/>
    <property type="evidence" value="ECO:0007669"/>
    <property type="project" value="UniProtKB-KW"/>
</dbReference>
<dbReference type="InterPro" id="IPR010769">
    <property type="entry name" value="rRNA_MeTrfase_GmN_bac"/>
</dbReference>
<dbReference type="NCBIfam" id="NF000466">
    <property type="entry name" value="16S_rRNA_Rmt_gen"/>
    <property type="match status" value="1"/>
</dbReference>
<evidence type="ECO:0000256" key="5">
    <source>
        <dbReference type="ARBA" id="ARBA00022552"/>
    </source>
</evidence>